<evidence type="ECO:0000256" key="8">
    <source>
        <dbReference type="PROSITE-ProRule" id="PRU00552"/>
    </source>
</evidence>
<dbReference type="PROSITE" id="PS00039">
    <property type="entry name" value="DEAD_ATP_HELICASE"/>
    <property type="match status" value="1"/>
</dbReference>
<reference evidence="13 14" key="1">
    <citation type="submission" date="2023-07" db="EMBL/GenBank/DDBJ databases">
        <title>Pathogens genome sequencing project 196.</title>
        <authorList>
            <person name="Cao X."/>
        </authorList>
    </citation>
    <scope>NUCLEOTIDE SEQUENCE [LARGE SCALE GENOMIC DNA]</scope>
    <source>
        <strain evidence="13 14">SM41</strain>
    </source>
</reference>
<dbReference type="HAMAP" id="MF_00661">
    <property type="entry name" value="DEAD_helicase_RhlB"/>
    <property type="match status" value="1"/>
</dbReference>
<dbReference type="GO" id="GO:0005524">
    <property type="term" value="F:ATP binding"/>
    <property type="evidence" value="ECO:0007669"/>
    <property type="project" value="UniProtKB-UniRule"/>
</dbReference>
<dbReference type="PROSITE" id="PS51195">
    <property type="entry name" value="Q_MOTIF"/>
    <property type="match status" value="1"/>
</dbReference>
<dbReference type="InterPro" id="IPR050079">
    <property type="entry name" value="DEAD_box_RNA_helicase"/>
</dbReference>
<feature type="domain" description="Helicase C-terminal" evidence="11">
    <location>
        <begin position="245"/>
        <end position="390"/>
    </location>
</feature>
<dbReference type="InterPro" id="IPR014014">
    <property type="entry name" value="RNA_helicase_DEAD_Q_motif"/>
</dbReference>
<dbReference type="FunFam" id="3.40.50.300:FF:000312">
    <property type="entry name" value="ATP-dependent RNA helicase RhlB"/>
    <property type="match status" value="1"/>
</dbReference>
<dbReference type="CDD" id="cd18787">
    <property type="entry name" value="SF2_C_DEAD"/>
    <property type="match status" value="1"/>
</dbReference>
<keyword evidence="6 7" id="KW-0694">RNA-binding</keyword>
<keyword evidence="5 7" id="KW-0067">ATP-binding</keyword>
<dbReference type="Proteomes" id="UP001234811">
    <property type="component" value="Unassembled WGS sequence"/>
</dbReference>
<dbReference type="EMBL" id="JAVIPQ010000088">
    <property type="protein sequence ID" value="MDQ9554902.1"/>
    <property type="molecule type" value="Genomic_DNA"/>
</dbReference>
<feature type="short sequence motif" description="Q motif" evidence="8">
    <location>
        <begin position="9"/>
        <end position="37"/>
    </location>
</feature>
<evidence type="ECO:0000259" key="10">
    <source>
        <dbReference type="PROSITE" id="PS51192"/>
    </source>
</evidence>
<keyword evidence="1 7" id="KW-0963">Cytoplasm</keyword>
<dbReference type="InterPro" id="IPR001650">
    <property type="entry name" value="Helicase_C-like"/>
</dbReference>
<feature type="domain" description="DEAD-box RNA helicase Q" evidence="12">
    <location>
        <begin position="9"/>
        <end position="37"/>
    </location>
</feature>
<dbReference type="PROSITE" id="PS51194">
    <property type="entry name" value="HELICASE_CTER"/>
    <property type="match status" value="1"/>
</dbReference>
<dbReference type="InterPro" id="IPR000629">
    <property type="entry name" value="RNA-helicase_DEAD-box_CS"/>
</dbReference>
<gene>
    <name evidence="7 13" type="primary">rhlB</name>
    <name evidence="13" type="ORF">RF091_05100</name>
</gene>
<evidence type="ECO:0000313" key="13">
    <source>
        <dbReference type="EMBL" id="MDQ9554902.1"/>
    </source>
</evidence>
<dbReference type="InterPro" id="IPR014001">
    <property type="entry name" value="Helicase_ATP-bd"/>
</dbReference>
<comment type="subunit">
    <text evidence="7">Component of the RNA degradosome, which is a multiprotein complex involved in RNA processing and mRNA degradation.</text>
</comment>
<evidence type="ECO:0000256" key="6">
    <source>
        <dbReference type="ARBA" id="ARBA00022884"/>
    </source>
</evidence>
<name>A0A2V4GGM4_SERMA</name>
<dbReference type="PROSITE" id="PS51192">
    <property type="entry name" value="HELICASE_ATP_BIND_1"/>
    <property type="match status" value="1"/>
</dbReference>
<comment type="similarity">
    <text evidence="7">Belongs to the DEAD box helicase family. RhlB subfamily.</text>
</comment>
<comment type="function">
    <text evidence="7">DEAD-box RNA helicase involved in RNA degradation. Has RNA-dependent ATPase activity and unwinds double-stranded RNA.</text>
</comment>
<comment type="subcellular location">
    <subcellularLocation>
        <location evidence="7">Cytoplasm</location>
    </subcellularLocation>
</comment>
<evidence type="ECO:0000259" key="12">
    <source>
        <dbReference type="PROSITE" id="PS51195"/>
    </source>
</evidence>
<dbReference type="Pfam" id="PF00271">
    <property type="entry name" value="Helicase_C"/>
    <property type="match status" value="1"/>
</dbReference>
<feature type="compositionally biased region" description="Low complexity" evidence="9">
    <location>
        <begin position="408"/>
        <end position="421"/>
    </location>
</feature>
<dbReference type="InterPro" id="IPR011545">
    <property type="entry name" value="DEAD/DEAH_box_helicase_dom"/>
</dbReference>
<dbReference type="GO" id="GO:0003723">
    <property type="term" value="F:RNA binding"/>
    <property type="evidence" value="ECO:0007669"/>
    <property type="project" value="UniProtKB-UniRule"/>
</dbReference>
<feature type="domain" description="Helicase ATP-binding" evidence="10">
    <location>
        <begin position="40"/>
        <end position="219"/>
    </location>
</feature>
<dbReference type="EC" id="3.6.4.13" evidence="7"/>
<dbReference type="Pfam" id="PF00270">
    <property type="entry name" value="DEAD"/>
    <property type="match status" value="1"/>
</dbReference>
<evidence type="ECO:0000256" key="3">
    <source>
        <dbReference type="ARBA" id="ARBA00022801"/>
    </source>
</evidence>
<dbReference type="GO" id="GO:0006401">
    <property type="term" value="P:RNA catabolic process"/>
    <property type="evidence" value="ECO:0007669"/>
    <property type="project" value="UniProtKB-UniRule"/>
</dbReference>
<dbReference type="GO" id="GO:0016787">
    <property type="term" value="F:hydrolase activity"/>
    <property type="evidence" value="ECO:0007669"/>
    <property type="project" value="UniProtKB-KW"/>
</dbReference>
<dbReference type="SUPFAM" id="SSF52540">
    <property type="entry name" value="P-loop containing nucleoside triphosphate hydrolases"/>
    <property type="match status" value="1"/>
</dbReference>
<evidence type="ECO:0000313" key="14">
    <source>
        <dbReference type="Proteomes" id="UP001234811"/>
    </source>
</evidence>
<dbReference type="InterPro" id="IPR044742">
    <property type="entry name" value="DEAD/DEAH_RhlB"/>
</dbReference>
<dbReference type="SMART" id="SM00490">
    <property type="entry name" value="HELICc"/>
    <property type="match status" value="1"/>
</dbReference>
<dbReference type="GeneID" id="301143806"/>
<dbReference type="GO" id="GO:0005829">
    <property type="term" value="C:cytosol"/>
    <property type="evidence" value="ECO:0007669"/>
    <property type="project" value="TreeGrafter"/>
</dbReference>
<dbReference type="PANTHER" id="PTHR47959">
    <property type="entry name" value="ATP-DEPENDENT RNA HELICASE RHLE-RELATED"/>
    <property type="match status" value="1"/>
</dbReference>
<keyword evidence="4 7" id="KW-0347">Helicase</keyword>
<protein>
    <recommendedName>
        <fullName evidence="7">ATP-dependent RNA helicase RhlB</fullName>
        <ecNumber evidence="7">3.6.4.13</ecNumber>
    </recommendedName>
</protein>
<evidence type="ECO:0000256" key="9">
    <source>
        <dbReference type="SAM" id="MobiDB-lite"/>
    </source>
</evidence>
<dbReference type="GO" id="GO:0003724">
    <property type="term" value="F:RNA helicase activity"/>
    <property type="evidence" value="ECO:0007669"/>
    <property type="project" value="UniProtKB-UniRule"/>
</dbReference>
<evidence type="ECO:0000256" key="1">
    <source>
        <dbReference type="ARBA" id="ARBA00022490"/>
    </source>
</evidence>
<keyword evidence="3 7" id="KW-0378">Hydrolase</keyword>
<dbReference type="Gene3D" id="3.40.50.300">
    <property type="entry name" value="P-loop containing nucleotide triphosphate hydrolases"/>
    <property type="match status" value="2"/>
</dbReference>
<organism evidence="13 14">
    <name type="scientific">Serratia marcescens</name>
    <dbReference type="NCBI Taxonomy" id="615"/>
    <lineage>
        <taxon>Bacteria</taxon>
        <taxon>Pseudomonadati</taxon>
        <taxon>Pseudomonadota</taxon>
        <taxon>Gammaproteobacteria</taxon>
        <taxon>Enterobacterales</taxon>
        <taxon>Yersiniaceae</taxon>
        <taxon>Serratia</taxon>
    </lineage>
</organism>
<dbReference type="PANTHER" id="PTHR47959:SF10">
    <property type="entry name" value="ATP-DEPENDENT RNA HELICASE RHLB"/>
    <property type="match status" value="1"/>
</dbReference>
<comment type="caution">
    <text evidence="13">The sequence shown here is derived from an EMBL/GenBank/DDBJ whole genome shotgun (WGS) entry which is preliminary data.</text>
</comment>
<proteinExistence type="inferred from homology"/>
<evidence type="ECO:0000256" key="5">
    <source>
        <dbReference type="ARBA" id="ARBA00022840"/>
    </source>
</evidence>
<dbReference type="InterPro" id="IPR023554">
    <property type="entry name" value="RNA_helicase_ATP-dep_RhlB"/>
</dbReference>
<dbReference type="RefSeq" id="WP_004934183.1">
    <property type="nucleotide sequence ID" value="NZ_ABEXNO020000010.1"/>
</dbReference>
<comment type="catalytic activity">
    <reaction evidence="7">
        <text>ATP + H2O = ADP + phosphate + H(+)</text>
        <dbReference type="Rhea" id="RHEA:13065"/>
        <dbReference type="ChEBI" id="CHEBI:15377"/>
        <dbReference type="ChEBI" id="CHEBI:15378"/>
        <dbReference type="ChEBI" id="CHEBI:30616"/>
        <dbReference type="ChEBI" id="CHEBI:43474"/>
        <dbReference type="ChEBI" id="CHEBI:456216"/>
        <dbReference type="EC" id="3.6.4.13"/>
    </reaction>
</comment>
<evidence type="ECO:0000256" key="4">
    <source>
        <dbReference type="ARBA" id="ARBA00022806"/>
    </source>
</evidence>
<evidence type="ECO:0000256" key="2">
    <source>
        <dbReference type="ARBA" id="ARBA00022741"/>
    </source>
</evidence>
<dbReference type="CDD" id="cd00268">
    <property type="entry name" value="DEADc"/>
    <property type="match status" value="1"/>
</dbReference>
<sequence>MSKTHLTEQKFSDFALHPLVLEALEKKGFHNCTPIQALALPLTLSGRDVAGQAQTGTGKTLAFLASTFHYLLTHPAKQDRQTNQPRALIMAPTRELAVQIHSDAEALSQSTGLKLGLAYGGDGYDKQLKVLESGVDILIGTTGRLIDYTKQNYVDLGAMQVVVLDEADRMYDLGFIKDIRWLFRRMPAADQRLNMLFSATLSYRVRELAFEQMNNAEYVEVEPEQKTGHRIKEELFYPSNEEKMRLLQTLIEEEWPDRAIIFANTKHRCEDIWGHLAADGHRVGLLTGDVAQKKRLRILDDFTKGNLDILVATDVAARGLHIPAVTHVFNYDLPDDCEDYVHRIGRTGRAGASGHSISLACEEYALNLPAIETYIDHSIPVSKYNSDALLTDLPAPKRLSRPRGGNGPRRNSAPRRGGAPRNNRKRSS</sequence>
<dbReference type="NCBIfam" id="NF003419">
    <property type="entry name" value="PRK04837.1"/>
    <property type="match status" value="1"/>
</dbReference>
<dbReference type="SMART" id="SM00487">
    <property type="entry name" value="DEXDc"/>
    <property type="match status" value="1"/>
</dbReference>
<dbReference type="AlphaFoldDB" id="A0A2V4GGM4"/>
<keyword evidence="2 7" id="KW-0547">Nucleotide-binding</keyword>
<accession>A0A2V4GGM4</accession>
<evidence type="ECO:0000256" key="7">
    <source>
        <dbReference type="HAMAP-Rule" id="MF_00661"/>
    </source>
</evidence>
<feature type="region of interest" description="Disordered" evidence="9">
    <location>
        <begin position="392"/>
        <end position="428"/>
    </location>
</feature>
<dbReference type="InterPro" id="IPR027417">
    <property type="entry name" value="P-loop_NTPase"/>
</dbReference>
<evidence type="ECO:0000259" key="11">
    <source>
        <dbReference type="PROSITE" id="PS51194"/>
    </source>
</evidence>
<dbReference type="FunFam" id="3.40.50.300:FF:000008">
    <property type="entry name" value="ATP-dependent RNA helicase RhlB"/>
    <property type="match status" value="1"/>
</dbReference>